<name>A0A7X6MF20_9ACTN</name>
<gene>
    <name evidence="2" type="ORF">HGB44_20510</name>
</gene>
<dbReference type="Pfam" id="PF19681">
    <property type="entry name" value="DUF6183"/>
    <property type="match status" value="1"/>
</dbReference>
<organism evidence="2 3">
    <name type="scientific">Nocardiopsis alborubida</name>
    <dbReference type="NCBI Taxonomy" id="146802"/>
    <lineage>
        <taxon>Bacteria</taxon>
        <taxon>Bacillati</taxon>
        <taxon>Actinomycetota</taxon>
        <taxon>Actinomycetes</taxon>
        <taxon>Streptosporangiales</taxon>
        <taxon>Nocardiopsidaceae</taxon>
        <taxon>Nocardiopsis</taxon>
    </lineage>
</organism>
<evidence type="ECO:0000313" key="3">
    <source>
        <dbReference type="Proteomes" id="UP000553209"/>
    </source>
</evidence>
<comment type="caution">
    <text evidence="2">The sequence shown here is derived from an EMBL/GenBank/DDBJ whole genome shotgun (WGS) entry which is preliminary data.</text>
</comment>
<reference evidence="2 3" key="1">
    <citation type="submission" date="2020-04" db="EMBL/GenBank/DDBJ databases">
        <title>MicrobeNet Type strains.</title>
        <authorList>
            <person name="Nicholson A.C."/>
        </authorList>
    </citation>
    <scope>NUCLEOTIDE SEQUENCE [LARGE SCALE GENOMIC DNA]</scope>
    <source>
        <strain evidence="2 3">ATCC 23612</strain>
    </source>
</reference>
<proteinExistence type="predicted"/>
<dbReference type="RefSeq" id="WP_061080173.1">
    <property type="nucleotide sequence ID" value="NZ_JAAXPG010000020.1"/>
</dbReference>
<accession>A0A7X6MF20</accession>
<evidence type="ECO:0000313" key="2">
    <source>
        <dbReference type="EMBL" id="NKZ00033.1"/>
    </source>
</evidence>
<dbReference type="InterPro" id="IPR045756">
    <property type="entry name" value="DUF6183"/>
</dbReference>
<keyword evidence="3" id="KW-1185">Reference proteome</keyword>
<dbReference type="EMBL" id="JAAXPG010000020">
    <property type="protein sequence ID" value="NKZ00033.1"/>
    <property type="molecule type" value="Genomic_DNA"/>
</dbReference>
<dbReference type="Proteomes" id="UP000553209">
    <property type="component" value="Unassembled WGS sequence"/>
</dbReference>
<feature type="region of interest" description="Disordered" evidence="1">
    <location>
        <begin position="187"/>
        <end position="209"/>
    </location>
</feature>
<sequence>MSDRIQEIVADLPRMKSVTKVWAEAERSLAEGDAAFAADLGIALAKRYGSLTAQTWQYRSVLPHLLRLLITSPGEGDTGHALRLAASVTSLDRRWARYTASLLAASRAPEDLAALFTGGSPHAGAPEGLRACLVHEMVLAGVAVGEVPAVARWARSPHWQYHPLRWLPLSLTDLERAALAEDLPGGGSRSVLRRHQGGVPTSSGTAPRVFPATETTAETAVPISAAVANWAEESNGRVEARTYDLDAPLTADTLKDALMALGLDCLKGPGTRARLSLSPFRPDLVWRLLFIAASTGGAYNTGEHGAYGRLAAWRSLAALSYADHDSMPAEVEQRASECFWYSFGGSTDWFDQVMWDIGLVAVAPGRRRLAVLAATDTD</sequence>
<protein>
    <submittedName>
        <fullName evidence="2">Uncharacterized protein</fullName>
    </submittedName>
</protein>
<dbReference type="AlphaFoldDB" id="A0A7X6MF20"/>
<evidence type="ECO:0000256" key="1">
    <source>
        <dbReference type="SAM" id="MobiDB-lite"/>
    </source>
</evidence>